<comment type="similarity">
    <text evidence="1">Belongs to the PPR family. PCMP-H subfamily.</text>
</comment>
<feature type="repeat" description="PPR" evidence="3">
    <location>
        <begin position="140"/>
        <end position="174"/>
    </location>
</feature>
<dbReference type="NCBIfam" id="TIGR00756">
    <property type="entry name" value="PPR"/>
    <property type="match status" value="5"/>
</dbReference>
<dbReference type="InterPro" id="IPR032867">
    <property type="entry name" value="DYW_dom"/>
</dbReference>
<proteinExistence type="inferred from homology"/>
<protein>
    <submittedName>
        <fullName evidence="5">Pentatricopeptide repeat</fullName>
    </submittedName>
</protein>
<feature type="domain" description="DYW" evidence="4">
    <location>
        <begin position="558"/>
        <end position="634"/>
    </location>
</feature>
<feature type="repeat" description="PPR" evidence="3">
    <location>
        <begin position="78"/>
        <end position="112"/>
    </location>
</feature>
<evidence type="ECO:0000313" key="6">
    <source>
        <dbReference type="EMBL" id="KAG7574457.1"/>
    </source>
</evidence>
<sequence>MHCSVSSFVRPLSADPATAIATLCSKGNLREAFQRFRLNIFTNTSLFTPFIQSCITEQSLQSGKQLHCLLVVSGFSSDKFICNHLMSMYSKLGDFPSAVALYGRMRKKNFMSSNILINGYVRAGDLVSARKVFDEMPDRKLTTWNAMIAGLIQFEFNEEGLSLFREMHGLGFSPDEYTLGSVFSGAAGLRSVSIGQQIHGYAIKYGLELDLVVNSSLAHMYMRNGKLQDGEIAIRSMPVRNLVAWNTLIMGNAQNGCPETVLYLYKMMKISGCRPNKITFVTVLSSCSDLAIRGQGQQIHAEAIKIGASSVVAVVSSLISMYSKCGCLGDAAKAFSEREDEDEVMWSSMISAYGFHGQGDEAIKLFNTMAEQTNMEVNEVAFLNLLYACSHSGLKDKGLELFDMMVEKYGFKPGLKHYTCVVDLLGRAGCLDQAEAIIRSMPIKADTVIWKTLLSACNIHKNAEMAQSVFKEILEIDPNDSACYVLLANVHASAKRWRDVSEVRKLMRDKNVKKEAGISWFEHKGEVHQFKMGDRSQSKSKEIYSYLKELTLEMKLKGYKPDTASVLHDMDEEEKESDLVQHSEKLAVAFALMILPEGAPIRIIKNLRVCSDCHVAFKYISVIKNREITLRDESFWRVRQSDWIGKPFGTKALSDNKGKFLYMLPVGSYDTGHKTQILYIAGSSFVVYLEIASAVLFLSGAQEVVYCQLYLLKPSPQAKMLNQEYSGC</sequence>
<dbReference type="FunFam" id="1.25.40.10:FF:000325">
    <property type="entry name" value="Pentatricopeptide repeat-containing protein At4g14820"/>
    <property type="match status" value="1"/>
</dbReference>
<dbReference type="InterPro" id="IPR046848">
    <property type="entry name" value="E_motif"/>
</dbReference>
<dbReference type="EMBL" id="JAEFBJ010000009">
    <property type="protein sequence ID" value="KAG7574457.1"/>
    <property type="molecule type" value="Genomic_DNA"/>
</dbReference>
<evidence type="ECO:0000256" key="1">
    <source>
        <dbReference type="ARBA" id="ARBA00006643"/>
    </source>
</evidence>
<dbReference type="InterPro" id="IPR002885">
    <property type="entry name" value="PPR_rpt"/>
</dbReference>
<dbReference type="GO" id="GO:0003723">
    <property type="term" value="F:RNA binding"/>
    <property type="evidence" value="ECO:0007669"/>
    <property type="project" value="InterPro"/>
</dbReference>
<dbReference type="Pfam" id="PF20431">
    <property type="entry name" value="E_motif"/>
    <property type="match status" value="1"/>
</dbReference>
<evidence type="ECO:0000313" key="5">
    <source>
        <dbReference type="EMBL" id="KAG7531649.1"/>
    </source>
</evidence>
<gene>
    <name evidence="6" type="ORF">ISN44_As09g026440</name>
    <name evidence="5" type="ORF">ISN44_Un24g000040</name>
</gene>
<feature type="repeat" description="PPR" evidence="3">
    <location>
        <begin position="241"/>
        <end position="275"/>
    </location>
</feature>
<keyword evidence="7" id="KW-1185">Reference proteome</keyword>
<dbReference type="FunFam" id="1.25.40.10:FF:000442">
    <property type="entry name" value="Pentatricopeptide repeat-containing protein At3g49710"/>
    <property type="match status" value="1"/>
</dbReference>
<evidence type="ECO:0000256" key="2">
    <source>
        <dbReference type="ARBA" id="ARBA00022737"/>
    </source>
</evidence>
<comment type="caution">
    <text evidence="5">The sequence shown here is derived from an EMBL/GenBank/DDBJ whole genome shotgun (WGS) entry which is preliminary data.</text>
</comment>
<dbReference type="Proteomes" id="UP000694251">
    <property type="component" value="Chromosome 9"/>
</dbReference>
<dbReference type="OrthoDB" id="1700852at2759"/>
<dbReference type="Pfam" id="PF01535">
    <property type="entry name" value="PPR"/>
    <property type="match status" value="7"/>
</dbReference>
<dbReference type="PROSITE" id="PS51375">
    <property type="entry name" value="PPR"/>
    <property type="match status" value="4"/>
</dbReference>
<organism evidence="5 7">
    <name type="scientific">Arabidopsis suecica</name>
    <name type="common">Swedish thale-cress</name>
    <name type="synonym">Cardaminopsis suecica</name>
    <dbReference type="NCBI Taxonomy" id="45249"/>
    <lineage>
        <taxon>Eukaryota</taxon>
        <taxon>Viridiplantae</taxon>
        <taxon>Streptophyta</taxon>
        <taxon>Embryophyta</taxon>
        <taxon>Tracheophyta</taxon>
        <taxon>Spermatophyta</taxon>
        <taxon>Magnoliopsida</taxon>
        <taxon>eudicotyledons</taxon>
        <taxon>Gunneridae</taxon>
        <taxon>Pentapetalae</taxon>
        <taxon>rosids</taxon>
        <taxon>malvids</taxon>
        <taxon>Brassicales</taxon>
        <taxon>Brassicaceae</taxon>
        <taxon>Camelineae</taxon>
        <taxon>Arabidopsis</taxon>
    </lineage>
</organism>
<dbReference type="InterPro" id="IPR046960">
    <property type="entry name" value="PPR_At4g14850-like_plant"/>
</dbReference>
<dbReference type="PANTHER" id="PTHR47926">
    <property type="entry name" value="PENTATRICOPEPTIDE REPEAT-CONTAINING PROTEIN"/>
    <property type="match status" value="1"/>
</dbReference>
<evidence type="ECO:0000259" key="4">
    <source>
        <dbReference type="Pfam" id="PF14432"/>
    </source>
</evidence>
<feature type="non-terminal residue" evidence="5">
    <location>
        <position position="1"/>
    </location>
</feature>
<accession>A0A8T1XK81</accession>
<dbReference type="FunFam" id="1.25.40.10:FF:000073">
    <property type="entry name" value="Pentatricopeptide repeat-containing protein chloroplastic"/>
    <property type="match status" value="1"/>
</dbReference>
<evidence type="ECO:0000313" key="7">
    <source>
        <dbReference type="Proteomes" id="UP000694251"/>
    </source>
</evidence>
<feature type="repeat" description="PPR" evidence="3">
    <location>
        <begin position="342"/>
        <end position="372"/>
    </location>
</feature>
<dbReference type="Pfam" id="PF13041">
    <property type="entry name" value="PPR_2"/>
    <property type="match status" value="1"/>
</dbReference>
<reference evidence="5 7" key="1">
    <citation type="submission" date="2020-12" db="EMBL/GenBank/DDBJ databases">
        <title>Concerted genomic and epigenomic changes stabilize Arabidopsis allopolyploids.</title>
        <authorList>
            <person name="Chen Z."/>
        </authorList>
    </citation>
    <scope>NUCLEOTIDE SEQUENCE [LARGE SCALE GENOMIC DNA]</scope>
    <source>
        <strain evidence="5">As9502</strain>
        <tissue evidence="5">Leaf</tissue>
    </source>
</reference>
<dbReference type="EMBL" id="JAEFBJ010000024">
    <property type="protein sequence ID" value="KAG7531649.1"/>
    <property type="molecule type" value="Genomic_DNA"/>
</dbReference>
<name>A0A8T1XK81_ARASU</name>
<keyword evidence="2" id="KW-0677">Repeat</keyword>
<dbReference type="GO" id="GO:0008270">
    <property type="term" value="F:zinc ion binding"/>
    <property type="evidence" value="ECO:0007669"/>
    <property type="project" value="InterPro"/>
</dbReference>
<evidence type="ECO:0000256" key="3">
    <source>
        <dbReference type="PROSITE-ProRule" id="PRU00708"/>
    </source>
</evidence>
<dbReference type="Pfam" id="PF14432">
    <property type="entry name" value="DYW_deaminase"/>
    <property type="match status" value="1"/>
</dbReference>
<dbReference type="AlphaFoldDB" id="A0A8T1XK81"/>
<dbReference type="PANTHER" id="PTHR47926:SF409">
    <property type="entry name" value="DYW DOMAIN-CONTAINING PROTEIN"/>
    <property type="match status" value="1"/>
</dbReference>
<dbReference type="GO" id="GO:0009451">
    <property type="term" value="P:RNA modification"/>
    <property type="evidence" value="ECO:0007669"/>
    <property type="project" value="InterPro"/>
</dbReference>